<dbReference type="OrthoDB" id="2496970at2759"/>
<accession>A0A0L6VCG6</accession>
<dbReference type="Proteomes" id="UP000037035">
    <property type="component" value="Unassembled WGS sequence"/>
</dbReference>
<keyword evidence="2" id="KW-1185">Reference proteome</keyword>
<organism evidence="1 2">
    <name type="scientific">Puccinia sorghi</name>
    <dbReference type="NCBI Taxonomy" id="27349"/>
    <lineage>
        <taxon>Eukaryota</taxon>
        <taxon>Fungi</taxon>
        <taxon>Dikarya</taxon>
        <taxon>Basidiomycota</taxon>
        <taxon>Pucciniomycotina</taxon>
        <taxon>Pucciniomycetes</taxon>
        <taxon>Pucciniales</taxon>
        <taxon>Pucciniaceae</taxon>
        <taxon>Puccinia</taxon>
    </lineage>
</organism>
<comment type="caution">
    <text evidence="1">The sequence shown here is derived from an EMBL/GenBank/DDBJ whole genome shotgun (WGS) entry which is preliminary data.</text>
</comment>
<dbReference type="VEuPathDB" id="FungiDB:VP01_1931g5"/>
<reference evidence="1 2" key="1">
    <citation type="submission" date="2015-08" db="EMBL/GenBank/DDBJ databases">
        <title>Next Generation Sequencing and Analysis of the Genome of Puccinia sorghi L Schw, the Causal Agent of Maize Common Rust.</title>
        <authorList>
            <person name="Rochi L."/>
            <person name="Burguener G."/>
            <person name="Darino M."/>
            <person name="Turjanski A."/>
            <person name="Kreff E."/>
            <person name="Dieguez M.J."/>
            <person name="Sacco F."/>
        </authorList>
    </citation>
    <scope>NUCLEOTIDE SEQUENCE [LARGE SCALE GENOMIC DNA]</scope>
    <source>
        <strain evidence="1 2">RO10H11247</strain>
    </source>
</reference>
<gene>
    <name evidence="1" type="ORF">VP01_1931g5</name>
</gene>
<evidence type="ECO:0000313" key="2">
    <source>
        <dbReference type="Proteomes" id="UP000037035"/>
    </source>
</evidence>
<protein>
    <submittedName>
        <fullName evidence="1">Uncharacterized protein</fullName>
    </submittedName>
</protein>
<dbReference type="AlphaFoldDB" id="A0A0L6VCG6"/>
<name>A0A0L6VCG6_9BASI</name>
<dbReference type="EMBL" id="LAVV01006761">
    <property type="protein sequence ID" value="KNZ58428.1"/>
    <property type="molecule type" value="Genomic_DNA"/>
</dbReference>
<sequence>MKTFIRHSGADQARKKAALEVTIENRLLVARSFSKNYGDFTSGIVEFIEFLVCSGRLAEQGGSQWWRGVNGLLILDLIDAEEALRSSTPTAVSIIAPAVQHWITYALDWQQSYLPNSCRVQRLWWKAHQTSLHFGIHAFRELLPLEPRMETNFITYICVPNVDLTAIFSIPTNLKLIKLYTIIAYPHHYPAKALSTFKALGLAPAFYARLVGASSDVANIGLDSTRWET</sequence>
<proteinExistence type="predicted"/>
<evidence type="ECO:0000313" key="1">
    <source>
        <dbReference type="EMBL" id="KNZ58428.1"/>
    </source>
</evidence>